<evidence type="ECO:0000256" key="5">
    <source>
        <dbReference type="ARBA" id="ARBA00022741"/>
    </source>
</evidence>
<comment type="caution">
    <text evidence="16">The sequence shown here is derived from an EMBL/GenBank/DDBJ whole genome shotgun (WGS) entry which is preliminary data.</text>
</comment>
<evidence type="ECO:0000313" key="17">
    <source>
        <dbReference type="Proteomes" id="UP001300502"/>
    </source>
</evidence>
<dbReference type="EMBL" id="JANCYU010000059">
    <property type="protein sequence ID" value="KAK4528079.1"/>
    <property type="molecule type" value="Genomic_DNA"/>
</dbReference>
<dbReference type="SUPFAM" id="SSF54810">
    <property type="entry name" value="GMP synthetase C-terminal dimerisation domain"/>
    <property type="match status" value="1"/>
</dbReference>
<dbReference type="SUPFAM" id="SSF52402">
    <property type="entry name" value="Adenine nucleotide alpha hydrolases-like"/>
    <property type="match status" value="1"/>
</dbReference>
<evidence type="ECO:0000256" key="14">
    <source>
        <dbReference type="PROSITE-ProRule" id="PRU00886"/>
    </source>
</evidence>
<dbReference type="NCBIfam" id="TIGR00888">
    <property type="entry name" value="guaA_Nterm"/>
    <property type="match status" value="1"/>
</dbReference>
<dbReference type="FunFam" id="3.30.300.10:FF:000002">
    <property type="entry name" value="GMP synthase [glutamine-hydrolyzing]"/>
    <property type="match status" value="1"/>
</dbReference>
<dbReference type="Gene3D" id="3.40.50.620">
    <property type="entry name" value="HUPs"/>
    <property type="match status" value="1"/>
</dbReference>
<keyword evidence="8 14" id="KW-0067">ATP-binding</keyword>
<keyword evidence="6 14" id="KW-0332">GMP biosynthesis</keyword>
<dbReference type="GO" id="GO:0005829">
    <property type="term" value="C:cytosol"/>
    <property type="evidence" value="ECO:0007669"/>
    <property type="project" value="TreeGrafter"/>
</dbReference>
<gene>
    <name evidence="16" type="ORF">GAYE_SCF48G6013</name>
</gene>
<evidence type="ECO:0000256" key="13">
    <source>
        <dbReference type="ARBA" id="ARBA00049404"/>
    </source>
</evidence>
<dbReference type="InterPro" id="IPR025777">
    <property type="entry name" value="GMPS_ATP_PPase_dom"/>
</dbReference>
<evidence type="ECO:0000256" key="2">
    <source>
        <dbReference type="ARBA" id="ARBA00012746"/>
    </source>
</evidence>
<dbReference type="GO" id="GO:0005524">
    <property type="term" value="F:ATP binding"/>
    <property type="evidence" value="ECO:0007669"/>
    <property type="project" value="UniProtKB-UniRule"/>
</dbReference>
<dbReference type="EC" id="6.3.5.2" evidence="2"/>
<evidence type="ECO:0000256" key="10">
    <source>
        <dbReference type="ARBA" id="ARBA00030464"/>
    </source>
</evidence>
<dbReference type="InterPro" id="IPR022310">
    <property type="entry name" value="NAD/GMP_synthase"/>
</dbReference>
<dbReference type="Proteomes" id="UP001300502">
    <property type="component" value="Unassembled WGS sequence"/>
</dbReference>
<comment type="pathway">
    <text evidence="1">Purine metabolism; GMP biosynthesis; GMP from XMP (L-Gln route): step 1/1.</text>
</comment>
<dbReference type="InterPro" id="IPR017926">
    <property type="entry name" value="GATASE"/>
</dbReference>
<reference evidence="16 17" key="1">
    <citation type="submission" date="2022-07" db="EMBL/GenBank/DDBJ databases">
        <title>Genome-wide signatures of adaptation to extreme environments.</title>
        <authorList>
            <person name="Cho C.H."/>
            <person name="Yoon H.S."/>
        </authorList>
    </citation>
    <scope>NUCLEOTIDE SEQUENCE [LARGE SCALE GENOMIC DNA]</scope>
    <source>
        <strain evidence="16 17">108.79 E11</strain>
    </source>
</reference>
<dbReference type="InterPro" id="IPR014729">
    <property type="entry name" value="Rossmann-like_a/b/a_fold"/>
</dbReference>
<evidence type="ECO:0000313" key="16">
    <source>
        <dbReference type="EMBL" id="KAK4528079.1"/>
    </source>
</evidence>
<evidence type="ECO:0000256" key="1">
    <source>
        <dbReference type="ARBA" id="ARBA00005153"/>
    </source>
</evidence>
<accession>A0AAV9IL81</accession>
<dbReference type="InterPro" id="IPR001674">
    <property type="entry name" value="GMP_synth_C"/>
</dbReference>
<keyword evidence="7 14" id="KW-0658">Purine biosynthesis</keyword>
<dbReference type="CDD" id="cd01997">
    <property type="entry name" value="GMP_synthase_C"/>
    <property type="match status" value="1"/>
</dbReference>
<keyword evidence="4" id="KW-0436">Ligase</keyword>
<dbReference type="CDD" id="cd01742">
    <property type="entry name" value="GATase1_GMP_Synthase"/>
    <property type="match status" value="1"/>
</dbReference>
<evidence type="ECO:0000256" key="8">
    <source>
        <dbReference type="ARBA" id="ARBA00022840"/>
    </source>
</evidence>
<keyword evidence="9" id="KW-0315">Glutamine amidotransferase</keyword>
<evidence type="ECO:0000256" key="4">
    <source>
        <dbReference type="ARBA" id="ARBA00022598"/>
    </source>
</evidence>
<proteinExistence type="inferred from homology"/>
<feature type="domain" description="GMPS ATP-PPase" evidence="15">
    <location>
        <begin position="203"/>
        <end position="393"/>
    </location>
</feature>
<comment type="catalytic activity">
    <reaction evidence="13">
        <text>XMP + L-glutamine + ATP + H2O = GMP + L-glutamate + AMP + diphosphate + 2 H(+)</text>
        <dbReference type="Rhea" id="RHEA:11680"/>
        <dbReference type="ChEBI" id="CHEBI:15377"/>
        <dbReference type="ChEBI" id="CHEBI:15378"/>
        <dbReference type="ChEBI" id="CHEBI:29985"/>
        <dbReference type="ChEBI" id="CHEBI:30616"/>
        <dbReference type="ChEBI" id="CHEBI:33019"/>
        <dbReference type="ChEBI" id="CHEBI:57464"/>
        <dbReference type="ChEBI" id="CHEBI:58115"/>
        <dbReference type="ChEBI" id="CHEBI:58359"/>
        <dbReference type="ChEBI" id="CHEBI:456215"/>
        <dbReference type="EC" id="6.3.5.2"/>
    </reaction>
</comment>
<dbReference type="InterPro" id="IPR004739">
    <property type="entry name" value="GMP_synth_GATase"/>
</dbReference>
<feature type="binding site" evidence="14">
    <location>
        <begin position="230"/>
        <end position="236"/>
    </location>
    <ligand>
        <name>ATP</name>
        <dbReference type="ChEBI" id="CHEBI:30616"/>
    </ligand>
</feature>
<dbReference type="AlphaFoldDB" id="A0AAV9IL81"/>
<sequence length="518" mass="57435">MTTSTMNSSSHETVLILDFGSQYSHSIARRLRECQVHSTVLPFDRPLEQIKSIQPKGIILSGGPGSVYENDAPHTCKEIFQLGIPVLGICYGLQEIAYQLGGQVARGTKWEYGHATCKIVEQSDLFRDVPETFSVWMSHGDLVTQLPPLFIPIAETDNCSFAAIYAKPHIYGLQFHPEVTHTEYGLQILKNFVVHICHCRCDWTMEDFIQQCIASIRQQVGSAKVIGAVSGGVDSTVAAVLTSRAIGTQFEALLVDNGLLRRDEANQVVHRLRDTCGVQLRYVDASSLFLQLLQGVVDPEEKRKIIGNTFIKVFEKEASASGASFLLQGTLYPDVIESSSHGGPSVTIKTHHNVGGLPDKMNLKLLEPLRELFKDEVRAVGKLLGIPEDSIYRHPFPGPGLAIRILGQVDQHRLEILRHADSIYIEELKSANLYRCISQAFAVLLPVKAVGVMGDTRSYEDVVALRAVETVDYMTAKWYPIPATVLEKISSRIVNEVKGVNRVVYDITSKPPATIEWE</sequence>
<dbReference type="SUPFAM" id="SSF52317">
    <property type="entry name" value="Class I glutamine amidotransferase-like"/>
    <property type="match status" value="1"/>
</dbReference>
<dbReference type="HAMAP" id="MF_00344">
    <property type="entry name" value="GMP_synthase"/>
    <property type="match status" value="1"/>
</dbReference>
<dbReference type="Pfam" id="PF00117">
    <property type="entry name" value="GATase"/>
    <property type="match status" value="1"/>
</dbReference>
<dbReference type="PRINTS" id="PR00097">
    <property type="entry name" value="ANTSNTHASEII"/>
</dbReference>
<dbReference type="Gene3D" id="3.40.50.880">
    <property type="match status" value="1"/>
</dbReference>
<dbReference type="GO" id="GO:0003921">
    <property type="term" value="F:GMP synthase activity"/>
    <property type="evidence" value="ECO:0007669"/>
    <property type="project" value="InterPro"/>
</dbReference>
<evidence type="ECO:0000259" key="15">
    <source>
        <dbReference type="PROSITE" id="PS51553"/>
    </source>
</evidence>
<dbReference type="Pfam" id="PF02540">
    <property type="entry name" value="NAD_synthase"/>
    <property type="match status" value="1"/>
</dbReference>
<dbReference type="PANTHER" id="PTHR11922">
    <property type="entry name" value="GMP SYNTHASE-RELATED"/>
    <property type="match status" value="1"/>
</dbReference>
<keyword evidence="5 14" id="KW-0547">Nucleotide-binding</keyword>
<dbReference type="PROSITE" id="PS51553">
    <property type="entry name" value="GMPS_ATP_PPASE"/>
    <property type="match status" value="1"/>
</dbReference>
<evidence type="ECO:0000256" key="6">
    <source>
        <dbReference type="ARBA" id="ARBA00022749"/>
    </source>
</evidence>
<dbReference type="InterPro" id="IPR022955">
    <property type="entry name" value="GMP_synthase"/>
</dbReference>
<comment type="function">
    <text evidence="12">Catalyzes the conversion of xanthine monophosphate (XMP) to GMP in the presence of glutamine and ATP through an adenyl-XMP intermediate.</text>
</comment>
<evidence type="ECO:0000256" key="9">
    <source>
        <dbReference type="ARBA" id="ARBA00022962"/>
    </source>
</evidence>
<dbReference type="NCBIfam" id="TIGR00884">
    <property type="entry name" value="guaA_Cterm"/>
    <property type="match status" value="1"/>
</dbReference>
<name>A0AAV9IL81_9RHOD</name>
<dbReference type="PROSITE" id="PS51273">
    <property type="entry name" value="GATASE_TYPE_1"/>
    <property type="match status" value="1"/>
</dbReference>
<protein>
    <recommendedName>
        <fullName evidence="3">GMP synthase [glutamine-hydrolyzing]</fullName>
        <ecNumber evidence="2">6.3.5.2</ecNumber>
    </recommendedName>
    <alternativeName>
        <fullName evidence="10">GMP synthetase</fullName>
    </alternativeName>
    <alternativeName>
        <fullName evidence="11">Glutamine amidotransferase</fullName>
    </alternativeName>
</protein>
<dbReference type="Gene3D" id="3.30.300.10">
    <property type="match status" value="1"/>
</dbReference>
<evidence type="ECO:0000256" key="11">
    <source>
        <dbReference type="ARBA" id="ARBA00031356"/>
    </source>
</evidence>
<dbReference type="Pfam" id="PF00958">
    <property type="entry name" value="GMP_synt_C"/>
    <property type="match status" value="1"/>
</dbReference>
<keyword evidence="17" id="KW-1185">Reference proteome</keyword>
<dbReference type="FunFam" id="3.40.50.620:FF:000001">
    <property type="entry name" value="GMP synthase [glutamine-hydrolyzing]"/>
    <property type="match status" value="1"/>
</dbReference>
<evidence type="ECO:0000256" key="3">
    <source>
        <dbReference type="ARBA" id="ARBA00021562"/>
    </source>
</evidence>
<dbReference type="PRINTS" id="PR00099">
    <property type="entry name" value="CPSGATASE"/>
</dbReference>
<evidence type="ECO:0000256" key="12">
    <source>
        <dbReference type="ARBA" id="ARBA00044933"/>
    </source>
</evidence>
<dbReference type="FunFam" id="3.40.50.880:FF:000001">
    <property type="entry name" value="GMP synthase [glutamine-hydrolyzing]"/>
    <property type="match status" value="1"/>
</dbReference>
<organism evidence="16 17">
    <name type="scientific">Galdieria yellowstonensis</name>
    <dbReference type="NCBI Taxonomy" id="3028027"/>
    <lineage>
        <taxon>Eukaryota</taxon>
        <taxon>Rhodophyta</taxon>
        <taxon>Bangiophyceae</taxon>
        <taxon>Galdieriales</taxon>
        <taxon>Galdieriaceae</taxon>
        <taxon>Galdieria</taxon>
    </lineage>
</organism>
<dbReference type="PANTHER" id="PTHR11922:SF2">
    <property type="entry name" value="GMP SYNTHASE [GLUTAMINE-HYDROLYZING]"/>
    <property type="match status" value="1"/>
</dbReference>
<evidence type="ECO:0000256" key="7">
    <source>
        <dbReference type="ARBA" id="ARBA00022755"/>
    </source>
</evidence>
<dbReference type="NCBIfam" id="NF000848">
    <property type="entry name" value="PRK00074.1"/>
    <property type="match status" value="1"/>
</dbReference>
<dbReference type="PRINTS" id="PR00096">
    <property type="entry name" value="GATASE"/>
</dbReference>
<dbReference type="InterPro" id="IPR029062">
    <property type="entry name" value="Class_I_gatase-like"/>
</dbReference>